<dbReference type="RefSeq" id="WP_005881344.1">
    <property type="nucleotide sequence ID" value="NZ_CP019430.1"/>
</dbReference>
<dbReference type="AlphaFoldDB" id="C3XAR1"/>
<gene>
    <name evidence="1" type="ORF">OFBG_01315</name>
</gene>
<dbReference type="InterPro" id="IPR029058">
    <property type="entry name" value="AB_hydrolase_fold"/>
</dbReference>
<dbReference type="HOGENOM" id="CLU_114499_0_0_4"/>
<accession>C3XAR1</accession>
<organism evidence="1 2">
    <name type="scientific">Oxalobacter formigenes OXCC13</name>
    <dbReference type="NCBI Taxonomy" id="556269"/>
    <lineage>
        <taxon>Bacteria</taxon>
        <taxon>Pseudomonadati</taxon>
        <taxon>Pseudomonadota</taxon>
        <taxon>Betaproteobacteria</taxon>
        <taxon>Burkholderiales</taxon>
        <taxon>Oxalobacteraceae</taxon>
        <taxon>Oxalobacter</taxon>
    </lineage>
</organism>
<dbReference type="OrthoDB" id="8903860at2"/>
<dbReference type="EMBL" id="GG658170">
    <property type="protein sequence ID" value="EEO30287.1"/>
    <property type="molecule type" value="Genomic_DNA"/>
</dbReference>
<dbReference type="Gene3D" id="3.40.50.1820">
    <property type="entry name" value="alpha/beta hydrolase"/>
    <property type="match status" value="1"/>
</dbReference>
<dbReference type="Proteomes" id="UP000005089">
    <property type="component" value="Unassembled WGS sequence"/>
</dbReference>
<protein>
    <submittedName>
        <fullName evidence="1">Uncharacterized protein</fullName>
    </submittedName>
</protein>
<reference evidence="1 2" key="1">
    <citation type="submission" date="2009-02" db="EMBL/GenBank/DDBJ databases">
        <title>The Genome Sequence of Oxalobacter formigenes OXCC13.</title>
        <authorList>
            <consortium name="The Broad Institute Genome Sequencing Platform"/>
            <person name="Ward D."/>
            <person name="Young S.K."/>
            <person name="Kodira C.D."/>
            <person name="Zeng Q."/>
            <person name="Koehrsen M."/>
            <person name="Alvarado L."/>
            <person name="Berlin A."/>
            <person name="Borenstein D."/>
            <person name="Chen Z."/>
            <person name="Engels R."/>
            <person name="Freedman E."/>
            <person name="Gellesch M."/>
            <person name="Goldberg J."/>
            <person name="Griggs A."/>
            <person name="Gujja S."/>
            <person name="Heiman D."/>
            <person name="Hepburn T."/>
            <person name="Howarth C."/>
            <person name="Jen D."/>
            <person name="Larson L."/>
            <person name="Lewis B."/>
            <person name="Mehta T."/>
            <person name="Park D."/>
            <person name="Pearson M."/>
            <person name="Roberts A."/>
            <person name="Saif S."/>
            <person name="Shea T."/>
            <person name="Shenoy N."/>
            <person name="Sisk P."/>
            <person name="Stolte C."/>
            <person name="Sykes S."/>
            <person name="Walk T."/>
            <person name="White J."/>
            <person name="Yandava C."/>
            <person name="Allison M.J."/>
            <person name="Lander E."/>
            <person name="Nusbaum C."/>
            <person name="Galagan J."/>
            <person name="Birren B."/>
        </authorList>
    </citation>
    <scope>NUCLEOTIDE SEQUENCE [LARGE SCALE GENOMIC DNA]</scope>
    <source>
        <strain evidence="1 2">OXCC13</strain>
    </source>
</reference>
<dbReference type="GeneID" id="77134699"/>
<proteinExistence type="predicted"/>
<evidence type="ECO:0000313" key="1">
    <source>
        <dbReference type="EMBL" id="EEO30287.1"/>
    </source>
</evidence>
<dbReference type="SUPFAM" id="SSF53474">
    <property type="entry name" value="alpha/beta-Hydrolases"/>
    <property type="match status" value="1"/>
</dbReference>
<evidence type="ECO:0000313" key="2">
    <source>
        <dbReference type="Proteomes" id="UP000005089"/>
    </source>
</evidence>
<name>C3XAR1_OXAFO</name>
<dbReference type="eggNOG" id="COG1073">
    <property type="taxonomic scope" value="Bacteria"/>
</dbReference>
<sequence length="169" mass="19102">MKPLIHFVHGKESGPWGTKIRYLADIARQMGFDVESLDYSATFDPAVRVRMLTDSCKKRPASYFVGSSMGGWVAMTASAAIPVRGLFLLAPAIDMPDYPPHRLGCIGNAIEIVHGWKDSLIPVENVIRFSREHKCTLHLLDDEHRLKNRLDQVGDYLKSFLDRMENRSC</sequence>
<keyword evidence="2" id="KW-1185">Reference proteome</keyword>